<keyword evidence="3" id="KW-0804">Transcription</keyword>
<keyword evidence="7" id="KW-1185">Reference proteome</keyword>
<evidence type="ECO:0000313" key="6">
    <source>
        <dbReference type="EMBL" id="MFD2795905.1"/>
    </source>
</evidence>
<dbReference type="PROSITE" id="PS51464">
    <property type="entry name" value="SIS"/>
    <property type="match status" value="1"/>
</dbReference>
<reference evidence="7" key="1">
    <citation type="journal article" date="2019" name="Int. J. Syst. Evol. Microbiol.">
        <title>The Global Catalogue of Microorganisms (GCM) 10K type strain sequencing project: providing services to taxonomists for standard genome sequencing and annotation.</title>
        <authorList>
            <consortium name="The Broad Institute Genomics Platform"/>
            <consortium name="The Broad Institute Genome Sequencing Center for Infectious Disease"/>
            <person name="Wu L."/>
            <person name="Ma J."/>
        </authorList>
    </citation>
    <scope>NUCLEOTIDE SEQUENCE [LARGE SCALE GENOMIC DNA]</scope>
    <source>
        <strain evidence="7">CCM 7044</strain>
    </source>
</reference>
<dbReference type="Proteomes" id="UP001597479">
    <property type="component" value="Unassembled WGS sequence"/>
</dbReference>
<gene>
    <name evidence="6" type="ORF">ACFS27_20250</name>
</gene>
<organism evidence="6 7">
    <name type="scientific">Promicromonospora vindobonensis</name>
    <dbReference type="NCBI Taxonomy" id="195748"/>
    <lineage>
        <taxon>Bacteria</taxon>
        <taxon>Bacillati</taxon>
        <taxon>Actinomycetota</taxon>
        <taxon>Actinomycetes</taxon>
        <taxon>Micrococcales</taxon>
        <taxon>Promicromonosporaceae</taxon>
        <taxon>Promicromonospora</taxon>
    </lineage>
</organism>
<evidence type="ECO:0000256" key="3">
    <source>
        <dbReference type="ARBA" id="ARBA00023163"/>
    </source>
</evidence>
<dbReference type="Gene3D" id="3.40.50.10490">
    <property type="entry name" value="Glucose-6-phosphate isomerase like protein, domain 1"/>
    <property type="match status" value="1"/>
</dbReference>
<dbReference type="EMBL" id="JBHUOG010000002">
    <property type="protein sequence ID" value="MFD2795905.1"/>
    <property type="molecule type" value="Genomic_DNA"/>
</dbReference>
<dbReference type="Pfam" id="PF01380">
    <property type="entry name" value="SIS"/>
    <property type="match status" value="1"/>
</dbReference>
<dbReference type="PROSITE" id="PS51071">
    <property type="entry name" value="HTH_RPIR"/>
    <property type="match status" value="1"/>
</dbReference>
<dbReference type="SUPFAM" id="SSF46689">
    <property type="entry name" value="Homeodomain-like"/>
    <property type="match status" value="1"/>
</dbReference>
<dbReference type="InterPro" id="IPR047640">
    <property type="entry name" value="RpiR-like"/>
</dbReference>
<evidence type="ECO:0000259" key="5">
    <source>
        <dbReference type="PROSITE" id="PS51464"/>
    </source>
</evidence>
<feature type="domain" description="HTH rpiR-type" evidence="4">
    <location>
        <begin position="10"/>
        <end position="86"/>
    </location>
</feature>
<evidence type="ECO:0000313" key="7">
    <source>
        <dbReference type="Proteomes" id="UP001597479"/>
    </source>
</evidence>
<dbReference type="PANTHER" id="PTHR30514:SF18">
    <property type="entry name" value="RPIR-FAMILY TRANSCRIPTIONAL REGULATOR"/>
    <property type="match status" value="1"/>
</dbReference>
<sequence length="313" mass="33282">MQRDAVPDGDSLYTRATRLGPDLPGSLAQVAAYFALHPDRVAGGSARDIAGAVGTSDASVVRTVRALGYQSMKEVRHAALDLVAKRADPGEVLQRRMHSTADGSHLRRVLDDTARAVEQFRATLDELDWNAVVDDIAGADRVFCYGLAPVGYIAEYLAFFLARTGVDARSSRMTGVLLADELSGIRPRDAVIVFAPIRQFDEVVATVRAAKAQGAPVVLITEAIGMPIRTEADHVITTAPTSLTAASDASIPLAVAQAVVNAVAARHPERALAAMDRLNALRPTVSHQKVQLTADRLGIQPYTEPTASENGEG</sequence>
<keyword evidence="2" id="KW-0238">DNA-binding</keyword>
<comment type="caution">
    <text evidence="6">The sequence shown here is derived from an EMBL/GenBank/DDBJ whole genome shotgun (WGS) entry which is preliminary data.</text>
</comment>
<dbReference type="RefSeq" id="WP_377186564.1">
    <property type="nucleotide sequence ID" value="NZ_JBHUOG010000002.1"/>
</dbReference>
<keyword evidence="1" id="KW-0805">Transcription regulation</keyword>
<dbReference type="CDD" id="cd05013">
    <property type="entry name" value="SIS_RpiR"/>
    <property type="match status" value="1"/>
</dbReference>
<evidence type="ECO:0000256" key="2">
    <source>
        <dbReference type="ARBA" id="ARBA00023125"/>
    </source>
</evidence>
<proteinExistence type="predicted"/>
<evidence type="ECO:0000259" key="4">
    <source>
        <dbReference type="PROSITE" id="PS51071"/>
    </source>
</evidence>
<evidence type="ECO:0000256" key="1">
    <source>
        <dbReference type="ARBA" id="ARBA00023015"/>
    </source>
</evidence>
<dbReference type="Gene3D" id="1.10.10.10">
    <property type="entry name" value="Winged helix-like DNA-binding domain superfamily/Winged helix DNA-binding domain"/>
    <property type="match status" value="1"/>
</dbReference>
<accession>A0ABW5VZ79</accession>
<feature type="domain" description="SIS" evidence="5">
    <location>
        <begin position="132"/>
        <end position="268"/>
    </location>
</feature>
<dbReference type="InterPro" id="IPR046348">
    <property type="entry name" value="SIS_dom_sf"/>
</dbReference>
<dbReference type="InterPro" id="IPR036388">
    <property type="entry name" value="WH-like_DNA-bd_sf"/>
</dbReference>
<protein>
    <submittedName>
        <fullName evidence="6">MurR/RpiR family transcriptional regulator</fullName>
    </submittedName>
</protein>
<dbReference type="SUPFAM" id="SSF53697">
    <property type="entry name" value="SIS domain"/>
    <property type="match status" value="1"/>
</dbReference>
<name>A0ABW5VZ79_9MICO</name>
<dbReference type="InterPro" id="IPR001347">
    <property type="entry name" value="SIS_dom"/>
</dbReference>
<dbReference type="InterPro" id="IPR035472">
    <property type="entry name" value="RpiR-like_SIS"/>
</dbReference>
<dbReference type="PANTHER" id="PTHR30514">
    <property type="entry name" value="GLUCOKINASE"/>
    <property type="match status" value="1"/>
</dbReference>
<dbReference type="InterPro" id="IPR000281">
    <property type="entry name" value="HTH_RpiR"/>
</dbReference>
<dbReference type="InterPro" id="IPR009057">
    <property type="entry name" value="Homeodomain-like_sf"/>
</dbReference>